<keyword evidence="4" id="KW-1185">Reference proteome</keyword>
<evidence type="ECO:0000256" key="1">
    <source>
        <dbReference type="ARBA" id="ARBA00006432"/>
    </source>
</evidence>
<protein>
    <submittedName>
        <fullName evidence="3">AMP-binding protein</fullName>
    </submittedName>
</protein>
<organism evidence="3 4">
    <name type="scientific">Flagellimonas aurea</name>
    <dbReference type="NCBI Taxonomy" id="2915619"/>
    <lineage>
        <taxon>Bacteria</taxon>
        <taxon>Pseudomonadati</taxon>
        <taxon>Bacteroidota</taxon>
        <taxon>Flavobacteriia</taxon>
        <taxon>Flavobacteriales</taxon>
        <taxon>Flavobacteriaceae</taxon>
        <taxon>Flagellimonas</taxon>
    </lineage>
</organism>
<sequence>MENPTWHKIHPAFQLNKASYSVGGLEKFAEELVEEGQPFQKSIGEFLLDWTSQKSTVQVQTSGSTGKPKTIVLKKEHMVNSALATGEYFRLKPEQRALLCLPCTGIAGKMMLVRAMVLGLHLDMAEPSSSPLKDTDNIYDFVAMVPLQVQNSIHQLDRVGQIIIGGAPVDSNLRNELSKLPVRAYETYGMTETITHIAVKKIDGKNVNPFETLPDVSVSQDDRGCLVIDAPKISDSNIITNDVVELISKNQFHWLGRHDSIINSGGIKLIPERIEQKLSTLIEPRFFVAGLPDNRLGKKLVLVMECGPMDEEGLLKTIKALEGISKYEVPKQVYFVRSFVETSTRKVDRKKTLEQIG</sequence>
<comment type="similarity">
    <text evidence="1">Belongs to the ATP-dependent AMP-binding enzyme family.</text>
</comment>
<evidence type="ECO:0000313" key="4">
    <source>
        <dbReference type="Proteomes" id="UP000664044"/>
    </source>
</evidence>
<dbReference type="Proteomes" id="UP000664044">
    <property type="component" value="Unassembled WGS sequence"/>
</dbReference>
<dbReference type="EMBL" id="JAFLNL010000002">
    <property type="protein sequence ID" value="MBO0353225.1"/>
    <property type="molecule type" value="Genomic_DNA"/>
</dbReference>
<dbReference type="InterPro" id="IPR000873">
    <property type="entry name" value="AMP-dep_synth/lig_dom"/>
</dbReference>
<dbReference type="SUPFAM" id="SSF56801">
    <property type="entry name" value="Acetyl-CoA synthetase-like"/>
    <property type="match status" value="1"/>
</dbReference>
<proteinExistence type="inferred from homology"/>
<dbReference type="Gene3D" id="3.40.50.12780">
    <property type="entry name" value="N-terminal domain of ligase-like"/>
    <property type="match status" value="1"/>
</dbReference>
<reference evidence="3 4" key="1">
    <citation type="submission" date="2021-03" db="EMBL/GenBank/DDBJ databases">
        <title>Muricauda lutimaris sp. nov. and Muricauda ruestringensis sp. nov, two marine members of the Flavobacteriaceae isolated from deep sea sediments of Western Pacific.</title>
        <authorList>
            <person name="Zhao S."/>
            <person name="Liu R."/>
        </authorList>
    </citation>
    <scope>NUCLEOTIDE SEQUENCE [LARGE SCALE GENOMIC DNA]</scope>
    <source>
        <strain evidence="3 4">BC31-1-A7</strain>
    </source>
</reference>
<evidence type="ECO:0000259" key="2">
    <source>
        <dbReference type="Pfam" id="PF00501"/>
    </source>
</evidence>
<dbReference type="PANTHER" id="PTHR43201:SF8">
    <property type="entry name" value="ACYL-COA SYNTHETASE FAMILY MEMBER 3"/>
    <property type="match status" value="1"/>
</dbReference>
<comment type="caution">
    <text evidence="3">The sequence shown here is derived from an EMBL/GenBank/DDBJ whole genome shotgun (WGS) entry which is preliminary data.</text>
</comment>
<accession>A0ABS3G1F3</accession>
<dbReference type="Gene3D" id="3.30.300.30">
    <property type="match status" value="1"/>
</dbReference>
<dbReference type="InterPro" id="IPR045851">
    <property type="entry name" value="AMP-bd_C_sf"/>
</dbReference>
<gene>
    <name evidence="3" type="ORF">J0656_04280</name>
</gene>
<evidence type="ECO:0000313" key="3">
    <source>
        <dbReference type="EMBL" id="MBO0353225.1"/>
    </source>
</evidence>
<dbReference type="PANTHER" id="PTHR43201">
    <property type="entry name" value="ACYL-COA SYNTHETASE"/>
    <property type="match status" value="1"/>
</dbReference>
<name>A0ABS3G1F3_9FLAO</name>
<dbReference type="Pfam" id="PF00501">
    <property type="entry name" value="AMP-binding"/>
    <property type="match status" value="1"/>
</dbReference>
<feature type="domain" description="AMP-dependent synthetase/ligase" evidence="2">
    <location>
        <begin position="61"/>
        <end position="201"/>
    </location>
</feature>
<dbReference type="InterPro" id="IPR042099">
    <property type="entry name" value="ANL_N_sf"/>
</dbReference>